<dbReference type="AlphaFoldDB" id="A0A9Q0E966"/>
<proteinExistence type="predicted"/>
<dbReference type="Proteomes" id="UP001148018">
    <property type="component" value="Unassembled WGS sequence"/>
</dbReference>
<protein>
    <submittedName>
        <fullName evidence="2">Uncharacterized protein</fullName>
    </submittedName>
</protein>
<feature type="compositionally biased region" description="Basic and acidic residues" evidence="1">
    <location>
        <begin position="37"/>
        <end position="70"/>
    </location>
</feature>
<evidence type="ECO:0000313" key="3">
    <source>
        <dbReference type="Proteomes" id="UP001148018"/>
    </source>
</evidence>
<accession>A0A9Q0E966</accession>
<comment type="caution">
    <text evidence="2">The sequence shown here is derived from an EMBL/GenBank/DDBJ whole genome shotgun (WGS) entry which is preliminary data.</text>
</comment>
<dbReference type="EMBL" id="JANIIK010000046">
    <property type="protein sequence ID" value="KAJ3602339.1"/>
    <property type="molecule type" value="Genomic_DNA"/>
</dbReference>
<sequence>MWKRRWRGGGGAEERRRTGVVGEAEDRCGRRGGGQVGKERLEERQGRGGVETWEKGRGEVEEGQRRGIREGRRRGRG</sequence>
<reference evidence="2" key="1">
    <citation type="submission" date="2022-07" db="EMBL/GenBank/DDBJ databases">
        <title>Chromosome-level genome of Muraenolepis orangiensis.</title>
        <authorList>
            <person name="Kim J."/>
        </authorList>
    </citation>
    <scope>NUCLEOTIDE SEQUENCE</scope>
    <source>
        <strain evidence="2">KU_S4_2022</strain>
        <tissue evidence="2">Muscle</tissue>
    </source>
</reference>
<gene>
    <name evidence="2" type="ORF">NHX12_030098</name>
</gene>
<name>A0A9Q0E966_9TELE</name>
<organism evidence="2 3">
    <name type="scientific">Muraenolepis orangiensis</name>
    <name type="common">Patagonian moray cod</name>
    <dbReference type="NCBI Taxonomy" id="630683"/>
    <lineage>
        <taxon>Eukaryota</taxon>
        <taxon>Metazoa</taxon>
        <taxon>Chordata</taxon>
        <taxon>Craniata</taxon>
        <taxon>Vertebrata</taxon>
        <taxon>Euteleostomi</taxon>
        <taxon>Actinopterygii</taxon>
        <taxon>Neopterygii</taxon>
        <taxon>Teleostei</taxon>
        <taxon>Neoteleostei</taxon>
        <taxon>Acanthomorphata</taxon>
        <taxon>Zeiogadaria</taxon>
        <taxon>Gadariae</taxon>
        <taxon>Gadiformes</taxon>
        <taxon>Muraenolepidoidei</taxon>
        <taxon>Muraenolepididae</taxon>
        <taxon>Muraenolepis</taxon>
    </lineage>
</organism>
<evidence type="ECO:0000256" key="1">
    <source>
        <dbReference type="SAM" id="MobiDB-lite"/>
    </source>
</evidence>
<evidence type="ECO:0000313" key="2">
    <source>
        <dbReference type="EMBL" id="KAJ3602339.1"/>
    </source>
</evidence>
<feature type="region of interest" description="Disordered" evidence="1">
    <location>
        <begin position="1"/>
        <end position="77"/>
    </location>
</feature>
<keyword evidence="3" id="KW-1185">Reference proteome</keyword>